<comment type="subcellular location">
    <subcellularLocation>
        <location evidence="2">Cell membrane</location>
        <topology evidence="2">Multi-pass membrane protein</topology>
    </subcellularLocation>
</comment>
<dbReference type="EMBL" id="PEIB01000012">
    <property type="protein sequence ID" value="RXJ73124.1"/>
    <property type="molecule type" value="Genomic_DNA"/>
</dbReference>
<dbReference type="AlphaFoldDB" id="A0A4Q0YSM1"/>
<dbReference type="GO" id="GO:0022904">
    <property type="term" value="P:respiratory electron transport chain"/>
    <property type="evidence" value="ECO:0007669"/>
    <property type="project" value="InterPro"/>
</dbReference>
<reference evidence="15 16" key="1">
    <citation type="submission" date="2017-10" db="EMBL/GenBank/DDBJ databases">
        <title>Nyctiphanis sp. nov., isolated from the stomach of the euphausiid Nyctiphanes simplex (Hansen, 1911) in the Gulf of California.</title>
        <authorList>
            <person name="Gomez-Gil B."/>
            <person name="Aguilar-Mendez M."/>
            <person name="Lopez-Cortes A."/>
            <person name="Gomez-Gutierrez J."/>
            <person name="Roque A."/>
            <person name="Lang E."/>
            <person name="Gonzalez-Castillo A."/>
        </authorList>
    </citation>
    <scope>NUCLEOTIDE SEQUENCE [LARGE SCALE GENOMIC DNA]</scope>
    <source>
        <strain evidence="15 16">CAIM 600</strain>
    </source>
</reference>
<dbReference type="Pfam" id="PF01292">
    <property type="entry name" value="Ni_hydr_CYTB"/>
    <property type="match status" value="1"/>
</dbReference>
<feature type="domain" description="Cytochrome b561 bacterial/Ni-hydrogenase" evidence="14">
    <location>
        <begin position="12"/>
        <end position="165"/>
    </location>
</feature>
<proteinExistence type="inferred from homology"/>
<keyword evidence="9 13" id="KW-1133">Transmembrane helix</keyword>
<gene>
    <name evidence="15" type="ORF">CS022_11485</name>
</gene>
<evidence type="ECO:0000256" key="11">
    <source>
        <dbReference type="ARBA" id="ARBA00023136"/>
    </source>
</evidence>
<keyword evidence="16" id="KW-1185">Reference proteome</keyword>
<dbReference type="GO" id="GO:0020037">
    <property type="term" value="F:heme binding"/>
    <property type="evidence" value="ECO:0007669"/>
    <property type="project" value="TreeGrafter"/>
</dbReference>
<evidence type="ECO:0000256" key="12">
    <source>
        <dbReference type="ARBA" id="ARBA00037975"/>
    </source>
</evidence>
<evidence type="ECO:0000313" key="15">
    <source>
        <dbReference type="EMBL" id="RXJ73124.1"/>
    </source>
</evidence>
<organism evidence="15 16">
    <name type="scientific">Veronia nyctiphanis</name>
    <dbReference type="NCBI Taxonomy" id="1278244"/>
    <lineage>
        <taxon>Bacteria</taxon>
        <taxon>Pseudomonadati</taxon>
        <taxon>Pseudomonadota</taxon>
        <taxon>Gammaproteobacteria</taxon>
        <taxon>Vibrionales</taxon>
        <taxon>Vibrionaceae</taxon>
        <taxon>Veronia</taxon>
    </lineage>
</organism>
<comment type="cofactor">
    <cofactor evidence="1">
        <name>heme b</name>
        <dbReference type="ChEBI" id="CHEBI:60344"/>
    </cofactor>
</comment>
<comment type="similarity">
    <text evidence="12">Belongs to the cytochrome b561 family.</text>
</comment>
<evidence type="ECO:0000256" key="4">
    <source>
        <dbReference type="ARBA" id="ARBA00022475"/>
    </source>
</evidence>
<dbReference type="InterPro" id="IPR011577">
    <property type="entry name" value="Cyt_b561_bac/Ni-Hgenase"/>
</dbReference>
<evidence type="ECO:0000256" key="6">
    <source>
        <dbReference type="ARBA" id="ARBA00022692"/>
    </source>
</evidence>
<keyword evidence="10" id="KW-0408">Iron</keyword>
<evidence type="ECO:0000256" key="8">
    <source>
        <dbReference type="ARBA" id="ARBA00022982"/>
    </source>
</evidence>
<protein>
    <submittedName>
        <fullName evidence="15">Cytochrome B</fullName>
    </submittedName>
</protein>
<name>A0A4Q0YSM1_9GAMM</name>
<evidence type="ECO:0000256" key="9">
    <source>
        <dbReference type="ARBA" id="ARBA00022989"/>
    </source>
</evidence>
<dbReference type="InterPro" id="IPR016174">
    <property type="entry name" value="Di-haem_cyt_TM"/>
</dbReference>
<evidence type="ECO:0000259" key="14">
    <source>
        <dbReference type="Pfam" id="PF01292"/>
    </source>
</evidence>
<dbReference type="GO" id="GO:0046872">
    <property type="term" value="F:metal ion binding"/>
    <property type="evidence" value="ECO:0007669"/>
    <property type="project" value="UniProtKB-KW"/>
</dbReference>
<dbReference type="PANTHER" id="PTHR30529:SF1">
    <property type="entry name" value="CYTOCHROME B561 HOMOLOG 2"/>
    <property type="match status" value="1"/>
</dbReference>
<dbReference type="Proteomes" id="UP000290287">
    <property type="component" value="Unassembled WGS sequence"/>
</dbReference>
<keyword evidence="7" id="KW-0479">Metal-binding</keyword>
<feature type="transmembrane region" description="Helical" evidence="13">
    <location>
        <begin position="134"/>
        <end position="154"/>
    </location>
</feature>
<evidence type="ECO:0000256" key="2">
    <source>
        <dbReference type="ARBA" id="ARBA00004651"/>
    </source>
</evidence>
<feature type="transmembrane region" description="Helical" evidence="13">
    <location>
        <begin position="94"/>
        <end position="114"/>
    </location>
</feature>
<evidence type="ECO:0000256" key="13">
    <source>
        <dbReference type="SAM" id="Phobius"/>
    </source>
</evidence>
<accession>A0A4Q0YSM1</accession>
<keyword evidence="8" id="KW-0249">Electron transport</keyword>
<feature type="transmembrane region" description="Helical" evidence="13">
    <location>
        <begin position="45"/>
        <end position="68"/>
    </location>
</feature>
<keyword evidence="11 13" id="KW-0472">Membrane</keyword>
<keyword evidence="5" id="KW-0349">Heme</keyword>
<evidence type="ECO:0000256" key="7">
    <source>
        <dbReference type="ARBA" id="ARBA00022723"/>
    </source>
</evidence>
<evidence type="ECO:0000256" key="10">
    <source>
        <dbReference type="ARBA" id="ARBA00023004"/>
    </source>
</evidence>
<keyword evidence="3" id="KW-0813">Transport</keyword>
<dbReference type="OrthoDB" id="1247465at2"/>
<dbReference type="RefSeq" id="WP_129122379.1">
    <property type="nucleotide sequence ID" value="NZ_PEIB01000012.1"/>
</dbReference>
<keyword evidence="4" id="KW-1003">Cell membrane</keyword>
<sequence length="169" mass="18931">MSKAEESKNNKNYSPFAKCLHWGFVALFLYGVIKQVDNLSQLEDRALLVFEMVFAALFFVLLVVRFVYMKKTQISSLPEDTPHWQQLAAQGLHYGMYASLTLIAISGMGIGVLFSQGLKEGLLIQGVVAIHEVSVTSAYLLVAIHIAAAIYHRLLKDGVWRSMVPVWKD</sequence>
<dbReference type="GO" id="GO:0009055">
    <property type="term" value="F:electron transfer activity"/>
    <property type="evidence" value="ECO:0007669"/>
    <property type="project" value="InterPro"/>
</dbReference>
<comment type="caution">
    <text evidence="15">The sequence shown here is derived from an EMBL/GenBank/DDBJ whole genome shotgun (WGS) entry which is preliminary data.</text>
</comment>
<evidence type="ECO:0000313" key="16">
    <source>
        <dbReference type="Proteomes" id="UP000290287"/>
    </source>
</evidence>
<evidence type="ECO:0000256" key="5">
    <source>
        <dbReference type="ARBA" id="ARBA00022617"/>
    </source>
</evidence>
<dbReference type="InterPro" id="IPR052168">
    <property type="entry name" value="Cytochrome_b561_oxidase"/>
</dbReference>
<feature type="transmembrane region" description="Helical" evidence="13">
    <location>
        <begin position="12"/>
        <end position="33"/>
    </location>
</feature>
<dbReference type="SUPFAM" id="SSF81342">
    <property type="entry name" value="Transmembrane di-heme cytochromes"/>
    <property type="match status" value="1"/>
</dbReference>
<dbReference type="GO" id="GO:0005886">
    <property type="term" value="C:plasma membrane"/>
    <property type="evidence" value="ECO:0007669"/>
    <property type="project" value="UniProtKB-SubCell"/>
</dbReference>
<dbReference type="PANTHER" id="PTHR30529">
    <property type="entry name" value="CYTOCHROME B561"/>
    <property type="match status" value="1"/>
</dbReference>
<keyword evidence="6 13" id="KW-0812">Transmembrane</keyword>
<evidence type="ECO:0000256" key="3">
    <source>
        <dbReference type="ARBA" id="ARBA00022448"/>
    </source>
</evidence>
<evidence type="ECO:0000256" key="1">
    <source>
        <dbReference type="ARBA" id="ARBA00001970"/>
    </source>
</evidence>